<evidence type="ECO:0000256" key="2">
    <source>
        <dbReference type="RuleBase" id="RU000461"/>
    </source>
</evidence>
<evidence type="ECO:0000313" key="4">
    <source>
        <dbReference type="Proteomes" id="UP001205311"/>
    </source>
</evidence>
<dbReference type="InterPro" id="IPR017972">
    <property type="entry name" value="Cyt_P450_CS"/>
</dbReference>
<comment type="similarity">
    <text evidence="1 2">Belongs to the cytochrome P450 family.</text>
</comment>
<dbReference type="PANTHER" id="PTHR46696:SF1">
    <property type="entry name" value="CYTOCHROME P450 YJIB-RELATED"/>
    <property type="match status" value="1"/>
</dbReference>
<dbReference type="PRINTS" id="PR00385">
    <property type="entry name" value="P450"/>
</dbReference>
<evidence type="ECO:0000256" key="1">
    <source>
        <dbReference type="ARBA" id="ARBA00010617"/>
    </source>
</evidence>
<dbReference type="InterPro" id="IPR002397">
    <property type="entry name" value="Cyt_P450_B"/>
</dbReference>
<proteinExistence type="inferred from homology"/>
<gene>
    <name evidence="3" type="ORF">LX15_000158</name>
</gene>
<dbReference type="Pfam" id="PF00067">
    <property type="entry name" value="p450"/>
    <property type="match status" value="1"/>
</dbReference>
<keyword evidence="2" id="KW-0349">Heme</keyword>
<dbReference type="SUPFAM" id="SSF48264">
    <property type="entry name" value="Cytochrome P450"/>
    <property type="match status" value="1"/>
</dbReference>
<accession>A0ABT1HLU9</accession>
<dbReference type="EMBL" id="JAMTCP010000001">
    <property type="protein sequence ID" value="MCP2256475.1"/>
    <property type="molecule type" value="Genomic_DNA"/>
</dbReference>
<dbReference type="PROSITE" id="PS00086">
    <property type="entry name" value="CYTOCHROME_P450"/>
    <property type="match status" value="1"/>
</dbReference>
<dbReference type="RefSeq" id="WP_253667473.1">
    <property type="nucleotide sequence ID" value="NZ_JAMTCP010000001.1"/>
</dbReference>
<keyword evidence="2" id="KW-0408">Iron</keyword>
<dbReference type="PRINTS" id="PR00359">
    <property type="entry name" value="BP450"/>
</dbReference>
<name>A0ABT1HLU9_STRSD</name>
<dbReference type="Proteomes" id="UP001205311">
    <property type="component" value="Unassembled WGS sequence"/>
</dbReference>
<comment type="caution">
    <text evidence="3">The sequence shown here is derived from an EMBL/GenBank/DDBJ whole genome shotgun (WGS) entry which is preliminary data.</text>
</comment>
<dbReference type="CDD" id="cd11030">
    <property type="entry name" value="CYP105-like"/>
    <property type="match status" value="1"/>
</dbReference>
<keyword evidence="2" id="KW-0479">Metal-binding</keyword>
<dbReference type="Gene3D" id="1.10.630.10">
    <property type="entry name" value="Cytochrome P450"/>
    <property type="match status" value="1"/>
</dbReference>
<protein>
    <submittedName>
        <fullName evidence="3">Cytochrome P450</fullName>
    </submittedName>
</protein>
<evidence type="ECO:0000313" key="3">
    <source>
        <dbReference type="EMBL" id="MCP2256475.1"/>
    </source>
</evidence>
<reference evidence="3 4" key="1">
    <citation type="submission" date="2022-06" db="EMBL/GenBank/DDBJ databases">
        <title>Genomic Encyclopedia of Archaeal and Bacterial Type Strains, Phase II (KMG-II): from individual species to whole genera.</title>
        <authorList>
            <person name="Goeker M."/>
        </authorList>
    </citation>
    <scope>NUCLEOTIDE SEQUENCE [LARGE SCALE GENOMIC DNA]</scope>
    <source>
        <strain evidence="3 4">DSM 40477</strain>
    </source>
</reference>
<sequence length="394" mass="43301">MTTEPLTFPLANAGPFDPPSELMAMREGRPIAPLRLPDGRLGWVVVRRATVRSVLADPRFSARQELRGNLSPSGGSLPPAPPGMFIGMDPPDHTHYRHLLTGQFTVRRMRQLTARIEQLAEEHLDRMAAAGPPVDLVATYARPIPAMVICELLGVPDEFRERFGQQVAELSRQDATPEEQQRTLVGILTYLGELVREKRSTPTDDLLGGLVVDGAGLTDEELTNLAFMLLGAGLDTTANMLGLGTLALLAHPEQIPVITNPDTVDNAVEELLRYLAIVPGTLRTALEDVEVEGVTVRAGETVMVSLPVANRDPERFADPDTLDLTRQTSGHVAFGHGVHQCLGQQLARVEMRVAFPALFRRFPTLRLAVPQEEVPLRDEMLIFGVHRLPVTWED</sequence>
<keyword evidence="2" id="KW-0560">Oxidoreductase</keyword>
<dbReference type="InterPro" id="IPR001128">
    <property type="entry name" value="Cyt_P450"/>
</dbReference>
<keyword evidence="2" id="KW-0503">Monooxygenase</keyword>
<dbReference type="PANTHER" id="PTHR46696">
    <property type="entry name" value="P450, PUTATIVE (EUROFUNG)-RELATED"/>
    <property type="match status" value="1"/>
</dbReference>
<organism evidence="3 4">
    <name type="scientific">Streptoalloteichus tenebrarius (strain ATCC 17920 / DSM 40477 / JCM 4838 / CBS 697.72 / NBRC 16177 / NCIMB 11028 / NRRL B-12390 / A12253. 1 / ISP 5477)</name>
    <name type="common">Streptomyces tenebrarius</name>
    <dbReference type="NCBI Taxonomy" id="1933"/>
    <lineage>
        <taxon>Bacteria</taxon>
        <taxon>Bacillati</taxon>
        <taxon>Actinomycetota</taxon>
        <taxon>Actinomycetes</taxon>
        <taxon>Pseudonocardiales</taxon>
        <taxon>Pseudonocardiaceae</taxon>
        <taxon>Streptoalloteichus</taxon>
    </lineage>
</organism>
<dbReference type="InterPro" id="IPR036396">
    <property type="entry name" value="Cyt_P450_sf"/>
</dbReference>
<keyword evidence="4" id="KW-1185">Reference proteome</keyword>